<gene>
    <name evidence="1" type="ORF">UFOPK2366_00845</name>
</gene>
<name>A0A6J6P1D1_9ZZZZ</name>
<organism evidence="1">
    <name type="scientific">freshwater metagenome</name>
    <dbReference type="NCBI Taxonomy" id="449393"/>
    <lineage>
        <taxon>unclassified sequences</taxon>
        <taxon>metagenomes</taxon>
        <taxon>ecological metagenomes</taxon>
    </lineage>
</organism>
<proteinExistence type="predicted"/>
<evidence type="ECO:0000313" key="1">
    <source>
        <dbReference type="EMBL" id="CAB4692649.1"/>
    </source>
</evidence>
<sequence>MPPSHQRLEAHQLSCLDLDLGLVQQLKLVPRDCMAKFCHQPESRHIGRLQLVCIANHAHASILRCIER</sequence>
<reference evidence="1" key="1">
    <citation type="submission" date="2020-05" db="EMBL/GenBank/DDBJ databases">
        <authorList>
            <person name="Chiriac C."/>
            <person name="Salcher M."/>
            <person name="Ghai R."/>
            <person name="Kavagutti S V."/>
        </authorList>
    </citation>
    <scope>NUCLEOTIDE SEQUENCE</scope>
</reference>
<dbReference type="AlphaFoldDB" id="A0A6J6P1D1"/>
<accession>A0A6J6P1D1</accession>
<dbReference type="EMBL" id="CAEZXM010000138">
    <property type="protein sequence ID" value="CAB4692649.1"/>
    <property type="molecule type" value="Genomic_DNA"/>
</dbReference>
<protein>
    <submittedName>
        <fullName evidence="1">Unannotated protein</fullName>
    </submittedName>
</protein>